<evidence type="ECO:0000313" key="1">
    <source>
        <dbReference type="EMBL" id="EIY33810.1"/>
    </source>
</evidence>
<gene>
    <name evidence="1" type="ORF">HMPREF1062_01752</name>
</gene>
<reference evidence="1 2" key="1">
    <citation type="submission" date="2012-02" db="EMBL/GenBank/DDBJ databases">
        <title>The Genome Sequence of Bacteroides cellulosilyticus CL02T12C19.</title>
        <authorList>
            <consortium name="The Broad Institute Genome Sequencing Platform"/>
            <person name="Earl A."/>
            <person name="Ward D."/>
            <person name="Feldgarden M."/>
            <person name="Gevers D."/>
            <person name="Zitomersky N.L."/>
            <person name="Coyne M.J."/>
            <person name="Comstock L.E."/>
            <person name="Young S.K."/>
            <person name="Zeng Q."/>
            <person name="Gargeya S."/>
            <person name="Fitzgerald M."/>
            <person name="Haas B."/>
            <person name="Abouelleil A."/>
            <person name="Alvarado L."/>
            <person name="Arachchi H.M."/>
            <person name="Berlin A."/>
            <person name="Chapman S.B."/>
            <person name="Gearin G."/>
            <person name="Goldberg J."/>
            <person name="Griggs A."/>
            <person name="Gujja S."/>
            <person name="Hansen M."/>
            <person name="Heiman D."/>
            <person name="Howarth C."/>
            <person name="Larimer J."/>
            <person name="Lui A."/>
            <person name="MacDonald P.J.P."/>
            <person name="McCowen C."/>
            <person name="Montmayeur A."/>
            <person name="Murphy C."/>
            <person name="Neiman D."/>
            <person name="Pearson M."/>
            <person name="Priest M."/>
            <person name="Roberts A."/>
            <person name="Saif S."/>
            <person name="Shea T."/>
            <person name="Sisk P."/>
            <person name="Stolte C."/>
            <person name="Sykes S."/>
            <person name="Wortman J."/>
            <person name="Nusbaum C."/>
            <person name="Birren B."/>
        </authorList>
    </citation>
    <scope>NUCLEOTIDE SEQUENCE [LARGE SCALE GENOMIC DNA]</scope>
    <source>
        <strain evidence="1 2">CL02T12C19</strain>
    </source>
</reference>
<keyword evidence="2" id="KW-1185">Reference proteome</keyword>
<evidence type="ECO:0000313" key="2">
    <source>
        <dbReference type="Proteomes" id="UP000003741"/>
    </source>
</evidence>
<dbReference type="HOGENOM" id="CLU_3195937_0_0_10"/>
<dbReference type="Proteomes" id="UP000003741">
    <property type="component" value="Unassembled WGS sequence"/>
</dbReference>
<organism evidence="1 2">
    <name type="scientific">Bacteroides cellulosilyticus CL02T12C19</name>
    <dbReference type="NCBI Taxonomy" id="997874"/>
    <lineage>
        <taxon>Bacteria</taxon>
        <taxon>Pseudomonadati</taxon>
        <taxon>Bacteroidota</taxon>
        <taxon>Bacteroidia</taxon>
        <taxon>Bacteroidales</taxon>
        <taxon>Bacteroidaceae</taxon>
        <taxon>Bacteroides</taxon>
    </lineage>
</organism>
<accession>I8W5B0</accession>
<dbReference type="EMBL" id="AGXG01000036">
    <property type="protein sequence ID" value="EIY33810.1"/>
    <property type="molecule type" value="Genomic_DNA"/>
</dbReference>
<proteinExistence type="predicted"/>
<dbReference type="AlphaFoldDB" id="I8W5B0"/>
<sequence length="45" mass="5153">MMSGLSTIISTQPSTFYIFNQFSSTCFLSYNFFETGKSTFKIADY</sequence>
<protein>
    <submittedName>
        <fullName evidence="1">Uncharacterized protein</fullName>
    </submittedName>
</protein>
<comment type="caution">
    <text evidence="1">The sequence shown here is derived from an EMBL/GenBank/DDBJ whole genome shotgun (WGS) entry which is preliminary data.</text>
</comment>
<name>I8W5B0_9BACE</name>